<feature type="transmembrane region" description="Helical" evidence="6">
    <location>
        <begin position="412"/>
        <end position="434"/>
    </location>
</feature>
<evidence type="ECO:0000256" key="4">
    <source>
        <dbReference type="ARBA" id="ARBA00022989"/>
    </source>
</evidence>
<dbReference type="InterPro" id="IPR010573">
    <property type="entry name" value="MFS_Str1/Tri12-like"/>
</dbReference>
<feature type="transmembrane region" description="Helical" evidence="6">
    <location>
        <begin position="319"/>
        <end position="343"/>
    </location>
</feature>
<dbReference type="CDD" id="cd06179">
    <property type="entry name" value="MFS_TRI12_like"/>
    <property type="match status" value="1"/>
</dbReference>
<dbReference type="EMBL" id="JAPDRK010000026">
    <property type="protein sequence ID" value="KAJ9602510.1"/>
    <property type="molecule type" value="Genomic_DNA"/>
</dbReference>
<feature type="transmembrane region" description="Helical" evidence="6">
    <location>
        <begin position="538"/>
        <end position="557"/>
    </location>
</feature>
<dbReference type="AlphaFoldDB" id="A0AA39CBT6"/>
<feature type="transmembrane region" description="Helical" evidence="6">
    <location>
        <begin position="169"/>
        <end position="191"/>
    </location>
</feature>
<keyword evidence="5 6" id="KW-0472">Membrane</keyword>
<dbReference type="GO" id="GO:0005886">
    <property type="term" value="C:plasma membrane"/>
    <property type="evidence" value="ECO:0007669"/>
    <property type="project" value="TreeGrafter"/>
</dbReference>
<accession>A0AA39CBT6</accession>
<feature type="transmembrane region" description="Helical" evidence="6">
    <location>
        <begin position="387"/>
        <end position="406"/>
    </location>
</feature>
<protein>
    <recommendedName>
        <fullName evidence="7">Major facilitator superfamily (MFS) profile domain-containing protein</fullName>
    </recommendedName>
</protein>
<comment type="subcellular location">
    <subcellularLocation>
        <location evidence="1">Membrane</location>
        <topology evidence="1">Multi-pass membrane protein</topology>
    </subcellularLocation>
</comment>
<feature type="transmembrane region" description="Helical" evidence="6">
    <location>
        <begin position="59"/>
        <end position="76"/>
    </location>
</feature>
<feature type="transmembrane region" description="Helical" evidence="6">
    <location>
        <begin position="82"/>
        <end position="101"/>
    </location>
</feature>
<dbReference type="InterPro" id="IPR053791">
    <property type="entry name" value="MFS_Tri12-like"/>
</dbReference>
<feature type="transmembrane region" description="Helical" evidence="6">
    <location>
        <begin position="355"/>
        <end position="375"/>
    </location>
</feature>
<sequence>MDNAARGDADPAERVYPLAGLSKDGVRSEGEHVEAVSEPASNLSYDEDEVKPELHARTFLALAAMWLLNLVQLFAIQGPPAVTWILTSLILAQTVLGPIIASASDAFQARKTLLVGSSVISFIGSAIAPGSKDISRLIAANVLIGVGLAAVPLAYSVPSEILPRSWRPMAQAFVNVAAVLGTIIAPLAIGALTKNHPHTGWRYFYWIQTGLWGATAICLFIGYRPPKRHTRLEQLPLRQKFVQLDLPGFFLLTIGLTLFLTGLGLGGGSYGWKSAITLSTLIIGGVIFIGFCIFEWKGTKTGILHHDLFRGGSANGRTFAIMLFVIFAEGVMIFSYIAFYPVMTTILFDSDPLVIVARSMPLWVAVILTVPIYGFASAKFKTIREPLFVGLLIATGGTIGLATIQPSDSTNALIFAGLAGIGYGAPLILIVAGIQLSTPHELIATATAVTTSSRAIGGSIFTAIYAVAFNDQITRLLPRYVARAAIKAGLPGSSVMPFVQALASGSPDALKDIPGVSPIIIGAGVQALKQAYADSLRVVFIIAAPIGALACIAALFVGDLRKTMNYHVDAPIEKLQPKKQGQA</sequence>
<evidence type="ECO:0000259" key="7">
    <source>
        <dbReference type="PROSITE" id="PS50850"/>
    </source>
</evidence>
<feature type="transmembrane region" description="Helical" evidence="6">
    <location>
        <begin position="137"/>
        <end position="157"/>
    </location>
</feature>
<dbReference type="Pfam" id="PF06609">
    <property type="entry name" value="TRI12"/>
    <property type="match status" value="1"/>
</dbReference>
<feature type="transmembrane region" description="Helical" evidence="6">
    <location>
        <begin position="113"/>
        <end position="131"/>
    </location>
</feature>
<name>A0AA39CBT6_9EURO</name>
<dbReference type="PANTHER" id="PTHR23501">
    <property type="entry name" value="MAJOR FACILITATOR SUPERFAMILY"/>
    <property type="match status" value="1"/>
</dbReference>
<dbReference type="InterPro" id="IPR036259">
    <property type="entry name" value="MFS_trans_sf"/>
</dbReference>
<evidence type="ECO:0000256" key="5">
    <source>
        <dbReference type="ARBA" id="ARBA00023136"/>
    </source>
</evidence>
<comment type="caution">
    <text evidence="8">The sequence shown here is derived from an EMBL/GenBank/DDBJ whole genome shotgun (WGS) entry which is preliminary data.</text>
</comment>
<keyword evidence="3 6" id="KW-0812">Transmembrane</keyword>
<keyword evidence="4 6" id="KW-1133">Transmembrane helix</keyword>
<gene>
    <name evidence="8" type="ORF">H2200_013053</name>
</gene>
<evidence type="ECO:0000256" key="1">
    <source>
        <dbReference type="ARBA" id="ARBA00004141"/>
    </source>
</evidence>
<feature type="transmembrane region" description="Helical" evidence="6">
    <location>
        <begin position="203"/>
        <end position="223"/>
    </location>
</feature>
<feature type="domain" description="Major facilitator superfamily (MFS) profile" evidence="7">
    <location>
        <begin position="1"/>
        <end position="562"/>
    </location>
</feature>
<dbReference type="PANTHER" id="PTHR23501:SF195">
    <property type="entry name" value="PEP5"/>
    <property type="match status" value="1"/>
</dbReference>
<dbReference type="SUPFAM" id="SSF103473">
    <property type="entry name" value="MFS general substrate transporter"/>
    <property type="match status" value="1"/>
</dbReference>
<dbReference type="PROSITE" id="PS50850">
    <property type="entry name" value="MFS"/>
    <property type="match status" value="1"/>
</dbReference>
<dbReference type="InterPro" id="IPR020846">
    <property type="entry name" value="MFS_dom"/>
</dbReference>
<evidence type="ECO:0000313" key="8">
    <source>
        <dbReference type="EMBL" id="KAJ9602510.1"/>
    </source>
</evidence>
<dbReference type="GO" id="GO:0022857">
    <property type="term" value="F:transmembrane transporter activity"/>
    <property type="evidence" value="ECO:0007669"/>
    <property type="project" value="InterPro"/>
</dbReference>
<organism evidence="8 9">
    <name type="scientific">Cladophialophora chaetospira</name>
    <dbReference type="NCBI Taxonomy" id="386627"/>
    <lineage>
        <taxon>Eukaryota</taxon>
        <taxon>Fungi</taxon>
        <taxon>Dikarya</taxon>
        <taxon>Ascomycota</taxon>
        <taxon>Pezizomycotina</taxon>
        <taxon>Eurotiomycetes</taxon>
        <taxon>Chaetothyriomycetidae</taxon>
        <taxon>Chaetothyriales</taxon>
        <taxon>Herpotrichiellaceae</taxon>
        <taxon>Cladophialophora</taxon>
    </lineage>
</organism>
<evidence type="ECO:0000256" key="2">
    <source>
        <dbReference type="ARBA" id="ARBA00022448"/>
    </source>
</evidence>
<dbReference type="Gene3D" id="1.20.1250.20">
    <property type="entry name" value="MFS general substrate transporter like domains"/>
    <property type="match status" value="2"/>
</dbReference>
<keyword evidence="2" id="KW-0813">Transport</keyword>
<keyword evidence="9" id="KW-1185">Reference proteome</keyword>
<proteinExistence type="predicted"/>
<evidence type="ECO:0000256" key="6">
    <source>
        <dbReference type="SAM" id="Phobius"/>
    </source>
</evidence>
<feature type="transmembrane region" description="Helical" evidence="6">
    <location>
        <begin position="275"/>
        <end position="298"/>
    </location>
</feature>
<feature type="transmembrane region" description="Helical" evidence="6">
    <location>
        <begin position="244"/>
        <end position="263"/>
    </location>
</feature>
<evidence type="ECO:0000313" key="9">
    <source>
        <dbReference type="Proteomes" id="UP001172673"/>
    </source>
</evidence>
<dbReference type="Proteomes" id="UP001172673">
    <property type="component" value="Unassembled WGS sequence"/>
</dbReference>
<evidence type="ECO:0000256" key="3">
    <source>
        <dbReference type="ARBA" id="ARBA00022692"/>
    </source>
</evidence>
<reference evidence="8" key="1">
    <citation type="submission" date="2022-10" db="EMBL/GenBank/DDBJ databases">
        <title>Culturing micro-colonial fungi from biological soil crusts in the Mojave desert and describing Neophaeococcomyces mojavensis, and introducing the new genera and species Taxawa tesnikishii.</title>
        <authorList>
            <person name="Kurbessoian T."/>
            <person name="Stajich J.E."/>
        </authorList>
    </citation>
    <scope>NUCLEOTIDE SEQUENCE</scope>
    <source>
        <strain evidence="8">TK_41</strain>
    </source>
</reference>